<proteinExistence type="predicted"/>
<dbReference type="Gramene" id="TVU20814">
    <property type="protein sequence ID" value="TVU20814"/>
    <property type="gene ID" value="EJB05_30411"/>
</dbReference>
<keyword evidence="2" id="KW-1185">Reference proteome</keyword>
<reference evidence="1 2" key="1">
    <citation type="journal article" date="2019" name="Sci. Rep.">
        <title>A high-quality genome of Eragrostis curvula grass provides insights into Poaceae evolution and supports new strategies to enhance forage quality.</title>
        <authorList>
            <person name="Carballo J."/>
            <person name="Santos B.A.C.M."/>
            <person name="Zappacosta D."/>
            <person name="Garbus I."/>
            <person name="Selva J.P."/>
            <person name="Gallo C.A."/>
            <person name="Diaz A."/>
            <person name="Albertini E."/>
            <person name="Caccamo M."/>
            <person name="Echenique V."/>
        </authorList>
    </citation>
    <scope>NUCLEOTIDE SEQUENCE [LARGE SCALE GENOMIC DNA]</scope>
    <source>
        <strain evidence="2">cv. Victoria</strain>
        <tissue evidence="1">Leaf</tissue>
    </source>
</reference>
<dbReference type="Proteomes" id="UP000324897">
    <property type="component" value="Unassembled WGS sequence"/>
</dbReference>
<dbReference type="AlphaFoldDB" id="A0A5J9UBF1"/>
<comment type="caution">
    <text evidence="1">The sequence shown here is derived from an EMBL/GenBank/DDBJ whole genome shotgun (WGS) entry which is preliminary data.</text>
</comment>
<sequence length="182" mass="21204">MMKDGWSTLARLEQLQKNQLALFKCIAPRHFDLVIFVLPETERLPLATLVGFNAGNKDEFFFTATRLHNIFRANIFLSYHCCGTKEVQWEQIYIPDGITELQLPPEMWPRVRNIWLGSVERFTNYIARATTWQIRSQHMFILLANYSFMLPFLNDLIGIRYPSGTINMLKVENGGRTTDAKE</sequence>
<feature type="non-terminal residue" evidence="1">
    <location>
        <position position="1"/>
    </location>
</feature>
<feature type="non-terminal residue" evidence="1">
    <location>
        <position position="182"/>
    </location>
</feature>
<gene>
    <name evidence="1" type="ORF">EJB05_30411</name>
</gene>
<protein>
    <submittedName>
        <fullName evidence="1">Uncharacterized protein</fullName>
    </submittedName>
</protein>
<evidence type="ECO:0000313" key="2">
    <source>
        <dbReference type="Proteomes" id="UP000324897"/>
    </source>
</evidence>
<accession>A0A5J9UBF1</accession>
<evidence type="ECO:0000313" key="1">
    <source>
        <dbReference type="EMBL" id="TVU20814.1"/>
    </source>
</evidence>
<name>A0A5J9UBF1_9POAL</name>
<dbReference type="EMBL" id="RWGY01000026">
    <property type="protein sequence ID" value="TVU20814.1"/>
    <property type="molecule type" value="Genomic_DNA"/>
</dbReference>
<organism evidence="1 2">
    <name type="scientific">Eragrostis curvula</name>
    <name type="common">weeping love grass</name>
    <dbReference type="NCBI Taxonomy" id="38414"/>
    <lineage>
        <taxon>Eukaryota</taxon>
        <taxon>Viridiplantae</taxon>
        <taxon>Streptophyta</taxon>
        <taxon>Embryophyta</taxon>
        <taxon>Tracheophyta</taxon>
        <taxon>Spermatophyta</taxon>
        <taxon>Magnoliopsida</taxon>
        <taxon>Liliopsida</taxon>
        <taxon>Poales</taxon>
        <taxon>Poaceae</taxon>
        <taxon>PACMAD clade</taxon>
        <taxon>Chloridoideae</taxon>
        <taxon>Eragrostideae</taxon>
        <taxon>Eragrostidinae</taxon>
        <taxon>Eragrostis</taxon>
    </lineage>
</organism>